<dbReference type="Gene3D" id="3.10.129.10">
    <property type="entry name" value="Hotdog Thioesterase"/>
    <property type="match status" value="1"/>
</dbReference>
<feature type="compositionally biased region" description="Low complexity" evidence="1">
    <location>
        <begin position="35"/>
        <end position="53"/>
    </location>
</feature>
<comment type="caution">
    <text evidence="2">The sequence shown here is derived from an EMBL/GenBank/DDBJ whole genome shotgun (WGS) entry which is preliminary data.</text>
</comment>
<dbReference type="Proteomes" id="UP000094444">
    <property type="component" value="Unassembled WGS sequence"/>
</dbReference>
<sequence length="314" mass="35318">MIPRPRLRPLSALSRGWQHCPAAALPPPPPPPRLARPSSSTSTSTSTSTSSARPTDEDLPAPPQRWLSDLHARLGKCIMFGCSPAQVTRAGGILGALATEWRSLSAGAEGFLTGGRRGLEGQQVVWGEQDSFQHVNNVRYVRWAESSRVNWATHLARSQADPERARRWAELMTPRSVGLILKSIRVDYKLPLTYPDRVSVYHRLRFPPSSSEQQRQSPSSLILDAAIFSHRHRRVSARVEEDVVIYDYRAGRKTEMPAFMRDVLEETFAQQAQEMLRARRRIWELIRGVEGLERETWDRPDAVEDVGGAARATK</sequence>
<evidence type="ECO:0000256" key="1">
    <source>
        <dbReference type="SAM" id="MobiDB-lite"/>
    </source>
</evidence>
<dbReference type="CDD" id="cd00586">
    <property type="entry name" value="4HBT"/>
    <property type="match status" value="1"/>
</dbReference>
<dbReference type="AlphaFoldDB" id="A0A2P5IBH5"/>
<organism evidence="2 3">
    <name type="scientific">Diaporthe helianthi</name>
    <dbReference type="NCBI Taxonomy" id="158607"/>
    <lineage>
        <taxon>Eukaryota</taxon>
        <taxon>Fungi</taxon>
        <taxon>Dikarya</taxon>
        <taxon>Ascomycota</taxon>
        <taxon>Pezizomycotina</taxon>
        <taxon>Sordariomycetes</taxon>
        <taxon>Sordariomycetidae</taxon>
        <taxon>Diaporthales</taxon>
        <taxon>Diaporthaceae</taxon>
        <taxon>Diaporthe</taxon>
    </lineage>
</organism>
<evidence type="ECO:0000313" key="2">
    <source>
        <dbReference type="EMBL" id="POS79849.1"/>
    </source>
</evidence>
<dbReference type="OrthoDB" id="5538558at2759"/>
<dbReference type="InterPro" id="IPR050563">
    <property type="entry name" value="4-hydroxybenzoyl-CoA_TE"/>
</dbReference>
<feature type="region of interest" description="Disordered" evidence="1">
    <location>
        <begin position="18"/>
        <end position="64"/>
    </location>
</feature>
<dbReference type="InParanoid" id="A0A2P5IBH5"/>
<dbReference type="InterPro" id="IPR029069">
    <property type="entry name" value="HotDog_dom_sf"/>
</dbReference>
<dbReference type="SUPFAM" id="SSF54637">
    <property type="entry name" value="Thioesterase/thiol ester dehydrase-isomerase"/>
    <property type="match status" value="1"/>
</dbReference>
<dbReference type="GO" id="GO:0047617">
    <property type="term" value="F:fatty acyl-CoA hydrolase activity"/>
    <property type="evidence" value="ECO:0007669"/>
    <property type="project" value="TreeGrafter"/>
</dbReference>
<dbReference type="Pfam" id="PF13279">
    <property type="entry name" value="4HBT_2"/>
    <property type="match status" value="1"/>
</dbReference>
<gene>
    <name evidence="2" type="ORF">DHEL01_v201751</name>
</gene>
<dbReference type="PANTHER" id="PTHR31793:SF39">
    <property type="entry name" value="THIOESTERASE_THIOL ESTER DEHYDRASE-ISOMERASE"/>
    <property type="match status" value="1"/>
</dbReference>
<accession>A0A2P5IBH5</accession>
<proteinExistence type="predicted"/>
<dbReference type="PANTHER" id="PTHR31793">
    <property type="entry name" value="4-HYDROXYBENZOYL-COA THIOESTERASE FAMILY MEMBER"/>
    <property type="match status" value="1"/>
</dbReference>
<feature type="compositionally biased region" description="Pro residues" evidence="1">
    <location>
        <begin position="24"/>
        <end position="34"/>
    </location>
</feature>
<evidence type="ECO:0000313" key="3">
    <source>
        <dbReference type="Proteomes" id="UP000094444"/>
    </source>
</evidence>
<name>A0A2P5IBH5_DIAHE</name>
<protein>
    <recommendedName>
        <fullName evidence="4">Thioesterase</fullName>
    </recommendedName>
</protein>
<dbReference type="EMBL" id="MAVT02000085">
    <property type="protein sequence ID" value="POS79849.1"/>
    <property type="molecule type" value="Genomic_DNA"/>
</dbReference>
<keyword evidence="3" id="KW-1185">Reference proteome</keyword>
<reference evidence="2" key="1">
    <citation type="submission" date="2017-09" db="EMBL/GenBank/DDBJ databases">
        <title>Polyketide synthases of a Diaporthe helianthi virulent isolate.</title>
        <authorList>
            <person name="Baroncelli R."/>
        </authorList>
    </citation>
    <scope>NUCLEOTIDE SEQUENCE [LARGE SCALE GENOMIC DNA]</scope>
    <source>
        <strain evidence="2">7/96</strain>
    </source>
</reference>
<evidence type="ECO:0008006" key="4">
    <source>
        <dbReference type="Google" id="ProtNLM"/>
    </source>
</evidence>